<keyword evidence="1" id="KW-0479">Metal-binding</keyword>
<accession>A0AAE1EXB8</accession>
<dbReference type="Gene3D" id="3.30.40.10">
    <property type="entry name" value="Zinc/RING finger domain, C3HC4 (zinc finger)"/>
    <property type="match status" value="1"/>
</dbReference>
<comment type="caution">
    <text evidence="7">The sequence shown here is derived from an EMBL/GenBank/DDBJ whole genome shotgun (WGS) entry which is preliminary data.</text>
</comment>
<feature type="region of interest" description="Disordered" evidence="5">
    <location>
        <begin position="721"/>
        <end position="779"/>
    </location>
</feature>
<dbReference type="SUPFAM" id="SSF56219">
    <property type="entry name" value="DNase I-like"/>
    <property type="match status" value="1"/>
</dbReference>
<evidence type="ECO:0000256" key="4">
    <source>
        <dbReference type="PROSITE-ProRule" id="PRU00146"/>
    </source>
</evidence>
<dbReference type="PROSITE" id="PS01359">
    <property type="entry name" value="ZF_PHD_1"/>
    <property type="match status" value="1"/>
</dbReference>
<feature type="domain" description="PHD-type" evidence="6">
    <location>
        <begin position="506"/>
        <end position="555"/>
    </location>
</feature>
<dbReference type="CDD" id="cd15489">
    <property type="entry name" value="PHD_SF"/>
    <property type="match status" value="1"/>
</dbReference>
<dbReference type="GO" id="GO:0008270">
    <property type="term" value="F:zinc ion binding"/>
    <property type="evidence" value="ECO:0007669"/>
    <property type="project" value="UniProtKB-KW"/>
</dbReference>
<protein>
    <recommendedName>
        <fullName evidence="6">PHD-type domain-containing protein</fullName>
    </recommendedName>
</protein>
<dbReference type="InterPro" id="IPR011011">
    <property type="entry name" value="Znf_FYVE_PHD"/>
</dbReference>
<dbReference type="InterPro" id="IPR013083">
    <property type="entry name" value="Znf_RING/FYVE/PHD"/>
</dbReference>
<evidence type="ECO:0000256" key="1">
    <source>
        <dbReference type="ARBA" id="ARBA00022723"/>
    </source>
</evidence>
<dbReference type="PANTHER" id="PTHR23227:SF83">
    <property type="entry name" value="ENDONUCLEASE_EXONUCLEASE_PHOSPHATASE DOMAIN-CONTAINING PROTEIN"/>
    <property type="match status" value="1"/>
</dbReference>
<dbReference type="InterPro" id="IPR001965">
    <property type="entry name" value="Znf_PHD"/>
</dbReference>
<gene>
    <name evidence="7" type="ORF">Pcinc_031355</name>
</gene>
<sequence>MKLMVGETIFTAISVYAPQCGLSKEAKDGFYNRLIAVASKVSEKEVLAVAGDFNGHVGKTSDGFEEVHGGNGYGERNTEGERILEFGFAMDMLVANTVFKKRESHLVTYEPGTAKTQVDYLLVRKKDRKLLSDVKVIPSEEIVTQHKPVVCDFKVKKVCQVKRKFIPRRKIWRLNEEQVKREFKDQVDELLGTNPRSASGSVEEQWKKLKDTLLTVTEQTCGWTKGPPRHKVTWWWNEEVENSIKEKRKLRSDWKRGLVNKEMYFVAKRTARRAIYKAKTEAEKARFADILRRDDEKNEVFRIAKQMAKTNQDIVGEKCIRNDDGVLPINEQDKKDAWKCYYERLLNTEFPRDRENLEVTEAVAGPAIRIEKEMVREAVSKMKKGKAAGPSGVVAEMLKASGETGIEMITNLTNQIVREDVIPEDWELSTIVNCYKGKGEALDRGCPEEMLYADDLALTCETMEGLLVKLKTWRKALESKGLRVNVTKTKVMISGCIVGKPPEKGKFPCSVCGKGVGSNSIFCGTCKHWVHKKCSGITGRLKDDKRFMCKRCKKMAVADDSDIEKVYLDGEAIEVVEKFCYLGDTIGAQGGAGAGVMARVRRGWSKFRELLPLLTSRALPLLTKGRVYQACVRSVMMYGMGRAWAQVRARPNPGCLHSHVAAKLHSSMVVFGGERQGEMLNDLWRFHFATCTWERLMSSGIRPQPRSQFCAFVAPSHHIKGPRFHSSSSHAGSSATSSSSRSSSGYSSSHSYDSYRTRRVHPDNSLNSGSNMDGSSKGRTCGCDECADGDEDEDLDPTRLRNLIQKNCSNPSTTQLKLSISKFSQLNLSHLGRYYSYSMLSNDSTESIVEESLASTCDSLSSKIVKSQSIHFMNKDKGNKPEGIKTGMTRDIMSVPNFGDLKSESEESSSSGAQIPVNHIKVITVLPAESSAEASLEDDPTDLMAGIKGRLAFNHDDTIQSADTSISENLMSFSCTTDSNLSSSTNLYGSHNYNSSGLSSFANPNYVGFDPGRGSGGGLLSQDYWRAGALDLESIRHKEFAEMLRTPPDSGIGLGVEMERRTPLDLTITTLEDFVTFDSQAARFNKTHTNDQPARTNGNSSINKPTSAKVTFSSGQPTDSGDGPGDQGAPEGSRDPPPPRINPFLREEPAQDTHTPNAMYIVGGKEVDQMTAFKRPISVWKLDLPFQ</sequence>
<feature type="compositionally biased region" description="Polar residues" evidence="5">
    <location>
        <begin position="764"/>
        <end position="778"/>
    </location>
</feature>
<evidence type="ECO:0000256" key="3">
    <source>
        <dbReference type="ARBA" id="ARBA00022833"/>
    </source>
</evidence>
<dbReference type="InterPro" id="IPR015915">
    <property type="entry name" value="Kelch-typ_b-propeller"/>
</dbReference>
<dbReference type="InterPro" id="IPR019786">
    <property type="entry name" value="Zinc_finger_PHD-type_CS"/>
</dbReference>
<dbReference type="InterPro" id="IPR027124">
    <property type="entry name" value="Swc5/CFDP1/2"/>
</dbReference>
<keyword evidence="8" id="KW-1185">Reference proteome</keyword>
<proteinExistence type="predicted"/>
<dbReference type="PANTHER" id="PTHR23227">
    <property type="entry name" value="BUCENTAUR RELATED"/>
    <property type="match status" value="1"/>
</dbReference>
<evidence type="ECO:0000259" key="6">
    <source>
        <dbReference type="PROSITE" id="PS50016"/>
    </source>
</evidence>
<feature type="compositionally biased region" description="Basic and acidic residues" evidence="5">
    <location>
        <begin position="753"/>
        <end position="762"/>
    </location>
</feature>
<evidence type="ECO:0000256" key="2">
    <source>
        <dbReference type="ARBA" id="ARBA00022771"/>
    </source>
</evidence>
<keyword evidence="2 4" id="KW-0863">Zinc-finger</keyword>
<feature type="region of interest" description="Disordered" evidence="5">
    <location>
        <begin position="1086"/>
        <end position="1157"/>
    </location>
</feature>
<dbReference type="SUPFAM" id="SSF57903">
    <property type="entry name" value="FYVE/PHD zinc finger"/>
    <property type="match status" value="1"/>
</dbReference>
<dbReference type="SMART" id="SM00249">
    <property type="entry name" value="PHD"/>
    <property type="match status" value="1"/>
</dbReference>
<dbReference type="Gene3D" id="3.60.10.10">
    <property type="entry name" value="Endonuclease/exonuclease/phosphatase"/>
    <property type="match status" value="1"/>
</dbReference>
<organism evidence="7 8">
    <name type="scientific">Petrolisthes cinctipes</name>
    <name type="common">Flat porcelain crab</name>
    <dbReference type="NCBI Taxonomy" id="88211"/>
    <lineage>
        <taxon>Eukaryota</taxon>
        <taxon>Metazoa</taxon>
        <taxon>Ecdysozoa</taxon>
        <taxon>Arthropoda</taxon>
        <taxon>Crustacea</taxon>
        <taxon>Multicrustacea</taxon>
        <taxon>Malacostraca</taxon>
        <taxon>Eumalacostraca</taxon>
        <taxon>Eucarida</taxon>
        <taxon>Decapoda</taxon>
        <taxon>Pleocyemata</taxon>
        <taxon>Anomura</taxon>
        <taxon>Galatheoidea</taxon>
        <taxon>Porcellanidae</taxon>
        <taxon>Petrolisthes</taxon>
    </lineage>
</organism>
<name>A0AAE1EXB8_PETCI</name>
<feature type="compositionally biased region" description="Polar residues" evidence="5">
    <location>
        <begin position="1090"/>
        <end position="1119"/>
    </location>
</feature>
<dbReference type="Proteomes" id="UP001286313">
    <property type="component" value="Unassembled WGS sequence"/>
</dbReference>
<dbReference type="Gene3D" id="2.120.10.80">
    <property type="entry name" value="Kelch-type beta propeller"/>
    <property type="match status" value="1"/>
</dbReference>
<dbReference type="AlphaFoldDB" id="A0AAE1EXB8"/>
<evidence type="ECO:0000256" key="5">
    <source>
        <dbReference type="SAM" id="MobiDB-lite"/>
    </source>
</evidence>
<feature type="compositionally biased region" description="Low complexity" evidence="5">
    <location>
        <begin position="726"/>
        <end position="752"/>
    </location>
</feature>
<dbReference type="PROSITE" id="PS50016">
    <property type="entry name" value="ZF_PHD_2"/>
    <property type="match status" value="1"/>
</dbReference>
<dbReference type="InterPro" id="IPR036691">
    <property type="entry name" value="Endo/exonu/phosph_ase_sf"/>
</dbReference>
<evidence type="ECO:0000313" key="8">
    <source>
        <dbReference type="Proteomes" id="UP001286313"/>
    </source>
</evidence>
<dbReference type="InterPro" id="IPR019787">
    <property type="entry name" value="Znf_PHD-finger"/>
</dbReference>
<evidence type="ECO:0000313" key="7">
    <source>
        <dbReference type="EMBL" id="KAK3862818.1"/>
    </source>
</evidence>
<dbReference type="Pfam" id="PF00628">
    <property type="entry name" value="PHD"/>
    <property type="match status" value="1"/>
</dbReference>
<reference evidence="7" key="1">
    <citation type="submission" date="2023-10" db="EMBL/GenBank/DDBJ databases">
        <title>Genome assemblies of two species of porcelain crab, Petrolisthes cinctipes and Petrolisthes manimaculis (Anomura: Porcellanidae).</title>
        <authorList>
            <person name="Angst P."/>
        </authorList>
    </citation>
    <scope>NUCLEOTIDE SEQUENCE</scope>
    <source>
        <strain evidence="7">PB745_01</strain>
        <tissue evidence="7">Gill</tissue>
    </source>
</reference>
<keyword evidence="3" id="KW-0862">Zinc</keyword>
<dbReference type="SUPFAM" id="SSF117281">
    <property type="entry name" value="Kelch motif"/>
    <property type="match status" value="1"/>
</dbReference>
<dbReference type="EMBL" id="JAWQEG010004149">
    <property type="protein sequence ID" value="KAK3862818.1"/>
    <property type="molecule type" value="Genomic_DNA"/>
</dbReference>